<reference evidence="1 2" key="1">
    <citation type="submission" date="2024-04" db="EMBL/GenBank/DDBJ databases">
        <authorList>
            <consortium name="Genoscope - CEA"/>
            <person name="William W."/>
        </authorList>
    </citation>
    <scope>NUCLEOTIDE SEQUENCE [LARGE SCALE GENOMIC DNA]</scope>
</reference>
<feature type="non-terminal residue" evidence="1">
    <location>
        <position position="103"/>
    </location>
</feature>
<dbReference type="SUPFAM" id="SSF50965">
    <property type="entry name" value="Galactose oxidase, central domain"/>
    <property type="match status" value="1"/>
</dbReference>
<organism evidence="1 2">
    <name type="scientific">Lymnaea stagnalis</name>
    <name type="common">Great pond snail</name>
    <name type="synonym">Helix stagnalis</name>
    <dbReference type="NCBI Taxonomy" id="6523"/>
    <lineage>
        <taxon>Eukaryota</taxon>
        <taxon>Metazoa</taxon>
        <taxon>Spiralia</taxon>
        <taxon>Lophotrochozoa</taxon>
        <taxon>Mollusca</taxon>
        <taxon>Gastropoda</taxon>
        <taxon>Heterobranchia</taxon>
        <taxon>Euthyneura</taxon>
        <taxon>Panpulmonata</taxon>
        <taxon>Hygrophila</taxon>
        <taxon>Lymnaeoidea</taxon>
        <taxon>Lymnaeidae</taxon>
        <taxon>Lymnaea</taxon>
    </lineage>
</organism>
<feature type="non-terminal residue" evidence="1">
    <location>
        <position position="1"/>
    </location>
</feature>
<dbReference type="Proteomes" id="UP001497497">
    <property type="component" value="Unassembled WGS sequence"/>
</dbReference>
<dbReference type="EMBL" id="CAXITT010001499">
    <property type="protein sequence ID" value="CAL1548631.1"/>
    <property type="molecule type" value="Genomic_DNA"/>
</dbReference>
<evidence type="ECO:0000313" key="1">
    <source>
        <dbReference type="EMBL" id="CAL1548631.1"/>
    </source>
</evidence>
<comment type="caution">
    <text evidence="1">The sequence shown here is derived from an EMBL/GenBank/DDBJ whole genome shotgun (WGS) entry which is preliminary data.</text>
</comment>
<dbReference type="InterPro" id="IPR011043">
    <property type="entry name" value="Gal_Oxase/kelch_b-propeller"/>
</dbReference>
<evidence type="ECO:0000313" key="2">
    <source>
        <dbReference type="Proteomes" id="UP001497497"/>
    </source>
</evidence>
<gene>
    <name evidence="1" type="ORF">GSLYS_00021948001</name>
</gene>
<proteinExistence type="predicted"/>
<protein>
    <submittedName>
        <fullName evidence="1">Uncharacterized protein</fullName>
    </submittedName>
</protein>
<dbReference type="AlphaFoldDB" id="A0AAV2IR34"/>
<keyword evidence="2" id="KW-1185">Reference proteome</keyword>
<sequence>VFCSCNGILEAYSITEDSFLSMTSCPAGIHVVHLVVFDNELYACGITSRNDPKSTLFLLRGNLWTQIIEITGNRLFLLSYENSILVLNIERKMISSLKPKEMY</sequence>
<accession>A0AAV2IR34</accession>
<name>A0AAV2IR34_LYMST</name>